<dbReference type="Proteomes" id="UP000236544">
    <property type="component" value="Unassembled WGS sequence"/>
</dbReference>
<evidence type="ECO:0000256" key="5">
    <source>
        <dbReference type="ARBA" id="ARBA00022737"/>
    </source>
</evidence>
<evidence type="ECO:0000313" key="12">
    <source>
        <dbReference type="Proteomes" id="UP000236544"/>
    </source>
</evidence>
<evidence type="ECO:0000256" key="10">
    <source>
        <dbReference type="SAM" id="Phobius"/>
    </source>
</evidence>
<feature type="repeat" description="Solcar" evidence="8">
    <location>
        <begin position="220"/>
        <end position="308"/>
    </location>
</feature>
<dbReference type="PANTHER" id="PTHR45683">
    <property type="entry name" value="MITOCHONDRIAL NICOTINAMIDE ADENINE DINUCLEOTIDE TRANSPORTER 1-RELATED-RELATED"/>
    <property type="match status" value="1"/>
</dbReference>
<evidence type="ECO:0000256" key="4">
    <source>
        <dbReference type="ARBA" id="ARBA00022692"/>
    </source>
</evidence>
<keyword evidence="6 10" id="KW-1133">Transmembrane helix</keyword>
<feature type="repeat" description="Solcar" evidence="8">
    <location>
        <begin position="120"/>
        <end position="207"/>
    </location>
</feature>
<name>A0A0P1L334_9SACH</name>
<dbReference type="PROSITE" id="PS50920">
    <property type="entry name" value="SOLCAR"/>
    <property type="match status" value="3"/>
</dbReference>
<evidence type="ECO:0000313" key="11">
    <source>
        <dbReference type="EMBL" id="CUS23962.1"/>
    </source>
</evidence>
<evidence type="ECO:0000256" key="9">
    <source>
        <dbReference type="RuleBase" id="RU000488"/>
    </source>
</evidence>
<keyword evidence="3 9" id="KW-0813">Transport</keyword>
<dbReference type="OrthoDB" id="428293at2759"/>
<accession>A0A0P1L334</accession>
<dbReference type="InterPro" id="IPR018108">
    <property type="entry name" value="MCP_transmembrane"/>
</dbReference>
<dbReference type="InterPro" id="IPR044712">
    <property type="entry name" value="SLC25A32-like"/>
</dbReference>
<evidence type="ECO:0000256" key="1">
    <source>
        <dbReference type="ARBA" id="ARBA00004141"/>
    </source>
</evidence>
<dbReference type="Gene3D" id="1.50.40.10">
    <property type="entry name" value="Mitochondrial carrier domain"/>
    <property type="match status" value="2"/>
</dbReference>
<keyword evidence="5" id="KW-0677">Repeat</keyword>
<protein>
    <submittedName>
        <fullName evidence="11">LAQU0S13e00210g1_1</fullName>
    </submittedName>
</protein>
<dbReference type="InterPro" id="IPR023395">
    <property type="entry name" value="MCP_dom_sf"/>
</dbReference>
<evidence type="ECO:0000256" key="8">
    <source>
        <dbReference type="PROSITE-ProRule" id="PRU00282"/>
    </source>
</evidence>
<reference evidence="12" key="1">
    <citation type="submission" date="2015-10" db="EMBL/GenBank/DDBJ databases">
        <authorList>
            <person name="Devillers H."/>
        </authorList>
    </citation>
    <scope>NUCLEOTIDE SEQUENCE [LARGE SCALE GENOMIC DNA]</scope>
</reference>
<dbReference type="GO" id="GO:0016020">
    <property type="term" value="C:membrane"/>
    <property type="evidence" value="ECO:0007669"/>
    <property type="project" value="UniProtKB-SubCell"/>
</dbReference>
<evidence type="ECO:0000256" key="2">
    <source>
        <dbReference type="ARBA" id="ARBA00006375"/>
    </source>
</evidence>
<evidence type="ECO:0000256" key="3">
    <source>
        <dbReference type="ARBA" id="ARBA00022448"/>
    </source>
</evidence>
<keyword evidence="12" id="KW-1185">Reference proteome</keyword>
<sequence length="309" mass="34611">MTHEFTPLQREIIAGLSAGTLTTVATHPLDLVKLRLQLLATSHQSHGYTEVIKTIVTDSKANGNFIQEAYRGLGVNLVGNSIAWGLYFGLYRFSKDVVYRMWTKDPDPDGQTSFQKDSTMGPLFYLTSAALSGIATAVLTNPIWVVKTRIMSTNAQAAHGYKTMWDGIRKIYTREGLSGFWRGLLPSLFGVGQGAIYFTAYDSLKHRYFASRGINKEQKLGNLENIALTSISRMISVSAVYPLQLLKSNLQSFEAVEQQHSYKLWTLIRSIHSKDGVKGLYKGLSANLIRALPSTCITFCIYENMRYWL</sequence>
<dbReference type="Pfam" id="PF00153">
    <property type="entry name" value="Mito_carr"/>
    <property type="match status" value="3"/>
</dbReference>
<dbReference type="GO" id="GO:0006862">
    <property type="term" value="P:nucleotide transport"/>
    <property type="evidence" value="ECO:0007669"/>
    <property type="project" value="InterPro"/>
</dbReference>
<proteinExistence type="inferred from homology"/>
<evidence type="ECO:0000256" key="6">
    <source>
        <dbReference type="ARBA" id="ARBA00022989"/>
    </source>
</evidence>
<evidence type="ECO:0000256" key="7">
    <source>
        <dbReference type="ARBA" id="ARBA00023136"/>
    </source>
</evidence>
<organism evidence="11 12">
    <name type="scientific">Lachancea quebecensis</name>
    <dbReference type="NCBI Taxonomy" id="1654605"/>
    <lineage>
        <taxon>Eukaryota</taxon>
        <taxon>Fungi</taxon>
        <taxon>Dikarya</taxon>
        <taxon>Ascomycota</taxon>
        <taxon>Saccharomycotina</taxon>
        <taxon>Saccharomycetes</taxon>
        <taxon>Saccharomycetales</taxon>
        <taxon>Saccharomycetaceae</taxon>
        <taxon>Lachancea</taxon>
    </lineage>
</organism>
<comment type="subcellular location">
    <subcellularLocation>
        <location evidence="1">Membrane</location>
        <topology evidence="1">Multi-pass membrane protein</topology>
    </subcellularLocation>
</comment>
<dbReference type="EMBL" id="LN890566">
    <property type="protein sequence ID" value="CUS23962.1"/>
    <property type="molecule type" value="Genomic_DNA"/>
</dbReference>
<keyword evidence="7 8" id="KW-0472">Membrane</keyword>
<dbReference type="AlphaFoldDB" id="A0A0P1L334"/>
<feature type="transmembrane region" description="Helical" evidence="10">
    <location>
        <begin position="123"/>
        <end position="144"/>
    </location>
</feature>
<dbReference type="GO" id="GO:0055085">
    <property type="term" value="P:transmembrane transport"/>
    <property type="evidence" value="ECO:0007669"/>
    <property type="project" value="InterPro"/>
</dbReference>
<dbReference type="SUPFAM" id="SSF103506">
    <property type="entry name" value="Mitochondrial carrier"/>
    <property type="match status" value="1"/>
</dbReference>
<keyword evidence="4 8" id="KW-0812">Transmembrane</keyword>
<feature type="repeat" description="Solcar" evidence="8">
    <location>
        <begin position="6"/>
        <end position="97"/>
    </location>
</feature>
<comment type="similarity">
    <text evidence="2 9">Belongs to the mitochondrial carrier (TC 2.A.29) family.</text>
</comment>
<gene>
    <name evidence="11" type="ORF">LAQU0_S13e00210g</name>
</gene>